<dbReference type="Proteomes" id="UP000015388">
    <property type="component" value="Chromosome"/>
</dbReference>
<feature type="compositionally biased region" description="Basic and acidic residues" evidence="1">
    <location>
        <begin position="1"/>
        <end position="23"/>
    </location>
</feature>
<evidence type="ECO:0000256" key="2">
    <source>
        <dbReference type="SAM" id="Phobius"/>
    </source>
</evidence>
<feature type="region of interest" description="Disordered" evidence="1">
    <location>
        <begin position="233"/>
        <end position="267"/>
    </location>
</feature>
<evidence type="ECO:0008006" key="5">
    <source>
        <dbReference type="Google" id="ProtNLM"/>
    </source>
</evidence>
<dbReference type="OrthoDB" id="8479889at2"/>
<keyword evidence="2" id="KW-1133">Transmembrane helix</keyword>
<dbReference type="STRING" id="1224163.B841_09000"/>
<evidence type="ECO:0000256" key="1">
    <source>
        <dbReference type="SAM" id="MobiDB-lite"/>
    </source>
</evidence>
<gene>
    <name evidence="3" type="ORF">B841_09000</name>
</gene>
<evidence type="ECO:0000313" key="3">
    <source>
        <dbReference type="EMBL" id="AGS35273.1"/>
    </source>
</evidence>
<keyword evidence="4" id="KW-1185">Reference proteome</keyword>
<keyword evidence="2" id="KW-0812">Transmembrane</keyword>
<dbReference type="PATRIC" id="fig|1224163.3.peg.1810"/>
<evidence type="ECO:0000313" key="4">
    <source>
        <dbReference type="Proteomes" id="UP000015388"/>
    </source>
</evidence>
<protein>
    <recommendedName>
        <fullName evidence="5">DUF4191 domain-containing protein</fullName>
    </recommendedName>
</protein>
<proteinExistence type="predicted"/>
<dbReference type="KEGG" id="cmd:B841_09000"/>
<reference evidence="3 4" key="1">
    <citation type="submission" date="2012-11" db="EMBL/GenBank/DDBJ databases">
        <title>The complete genome sequence of Corynebacterium maris Coryn-1 (=DSM 45190).</title>
        <authorList>
            <person name="Schaffert L."/>
            <person name="Albersmeier A."/>
            <person name="Kalinowski J."/>
            <person name="Ruckert C."/>
        </authorList>
    </citation>
    <scope>NUCLEOTIDE SEQUENCE [LARGE SCALE GENOMIC DNA]</scope>
    <source>
        <strain evidence="4">Coryn-1</strain>
    </source>
</reference>
<dbReference type="HOGENOM" id="CLU_089257_0_0_11"/>
<dbReference type="RefSeq" id="WP_020935206.1">
    <property type="nucleotide sequence ID" value="NC_021915.1"/>
</dbReference>
<dbReference type="InterPro" id="IPR025445">
    <property type="entry name" value="DUF4191"/>
</dbReference>
<sequence>MADEAKKKAKAAEKAAKKQERSAKREKRNQTWKQVWQAFNMLRKKDKKLVPYMLIIWIGIALLMFAIGSLWGGHWWMLVLGIVLGFAVAMWFFSKRLENNMYDQVDNSPGAAGWALENMRNTMGIAWVVENGVAGTTQMDVVHRVVGNPGVIFVGEGNPNRLKPLMNQQVKRADRLLAGVPIYQVIVGDDTEAGQVPLKKLQRHMLKFPRNYKKGEVMGVAAKVEALDHVRGGQQAGLPKGPVPKQAQNMAGMNRRMRRASERSKKK</sequence>
<keyword evidence="2" id="KW-0472">Membrane</keyword>
<dbReference type="eggNOG" id="ENOG5031K3Y">
    <property type="taxonomic scope" value="Bacteria"/>
</dbReference>
<accession>S5TKP5</accession>
<dbReference type="AlphaFoldDB" id="S5TKP5"/>
<feature type="transmembrane region" description="Helical" evidence="2">
    <location>
        <begin position="49"/>
        <end position="68"/>
    </location>
</feature>
<dbReference type="EMBL" id="CP003924">
    <property type="protein sequence ID" value="AGS35273.1"/>
    <property type="molecule type" value="Genomic_DNA"/>
</dbReference>
<organism evidence="3 4">
    <name type="scientific">Corynebacterium maris DSM 45190</name>
    <dbReference type="NCBI Taxonomy" id="1224163"/>
    <lineage>
        <taxon>Bacteria</taxon>
        <taxon>Bacillati</taxon>
        <taxon>Actinomycetota</taxon>
        <taxon>Actinomycetes</taxon>
        <taxon>Mycobacteriales</taxon>
        <taxon>Corynebacteriaceae</taxon>
        <taxon>Corynebacterium</taxon>
    </lineage>
</organism>
<feature type="transmembrane region" description="Helical" evidence="2">
    <location>
        <begin position="74"/>
        <end position="93"/>
    </location>
</feature>
<name>S5TKP5_9CORY</name>
<feature type="region of interest" description="Disordered" evidence="1">
    <location>
        <begin position="1"/>
        <end position="29"/>
    </location>
</feature>
<dbReference type="Pfam" id="PF13829">
    <property type="entry name" value="DUF4191"/>
    <property type="match status" value="1"/>
</dbReference>